<dbReference type="InterPro" id="IPR036921">
    <property type="entry name" value="PurM-like_N_sf"/>
</dbReference>
<dbReference type="EMBL" id="PSZP01000013">
    <property type="protein sequence ID" value="TCG11092.1"/>
    <property type="molecule type" value="Genomic_DNA"/>
</dbReference>
<keyword evidence="9 15" id="KW-0658">Purine biosynthesis</keyword>
<evidence type="ECO:0000256" key="3">
    <source>
        <dbReference type="ARBA" id="ARBA00010280"/>
    </source>
</evidence>
<dbReference type="GO" id="GO:0006189">
    <property type="term" value="P:'de novo' IMP biosynthetic process"/>
    <property type="evidence" value="ECO:0007669"/>
    <property type="project" value="UniProtKB-UniRule"/>
</dbReference>
<dbReference type="UniPathway" id="UPA00074">
    <property type="reaction ID" value="UER00129"/>
</dbReference>
<feature type="domain" description="PurM-like C-terminal" evidence="17">
    <location>
        <begin position="171"/>
        <end position="325"/>
    </location>
</feature>
<dbReference type="Pfam" id="PF00586">
    <property type="entry name" value="AIRS"/>
    <property type="match status" value="1"/>
</dbReference>
<dbReference type="Gene3D" id="3.30.1330.10">
    <property type="entry name" value="PurM-like, N-terminal domain"/>
    <property type="match status" value="1"/>
</dbReference>
<keyword evidence="7 15" id="KW-0436">Ligase</keyword>
<evidence type="ECO:0000256" key="12">
    <source>
        <dbReference type="ARBA" id="ARBA00032931"/>
    </source>
</evidence>
<dbReference type="AlphaFoldDB" id="A0A4R0XNL9"/>
<evidence type="ECO:0000256" key="6">
    <source>
        <dbReference type="ARBA" id="ARBA00022490"/>
    </source>
</evidence>
<dbReference type="RefSeq" id="WP_131613436.1">
    <property type="nucleotide sequence ID" value="NZ_PSZP01000013.1"/>
</dbReference>
<dbReference type="CDD" id="cd02196">
    <property type="entry name" value="PurM"/>
    <property type="match status" value="1"/>
</dbReference>
<dbReference type="HAMAP" id="MF_00741">
    <property type="entry name" value="AIRS"/>
    <property type="match status" value="1"/>
</dbReference>
<gene>
    <name evidence="15" type="primary">purM</name>
    <name evidence="18" type="ORF">C4B25_02250</name>
</gene>
<comment type="similarity">
    <text evidence="3 15">Belongs to the AIR synthase family.</text>
</comment>
<evidence type="ECO:0000313" key="18">
    <source>
        <dbReference type="EMBL" id="TCG11092.1"/>
    </source>
</evidence>
<dbReference type="EC" id="6.3.3.1" evidence="4 15"/>
<dbReference type="Gene3D" id="3.90.650.10">
    <property type="entry name" value="PurM-like C-terminal domain"/>
    <property type="match status" value="1"/>
</dbReference>
<evidence type="ECO:0000256" key="5">
    <source>
        <dbReference type="ARBA" id="ARBA00020367"/>
    </source>
</evidence>
<dbReference type="FunFam" id="3.90.650.10:FF:000011">
    <property type="entry name" value="Phosphoribosylformylglycinamidine cyclo-ligase"/>
    <property type="match status" value="1"/>
</dbReference>
<dbReference type="SUPFAM" id="SSF56042">
    <property type="entry name" value="PurM C-terminal domain-like"/>
    <property type="match status" value="1"/>
</dbReference>
<dbReference type="GO" id="GO:0004641">
    <property type="term" value="F:phosphoribosylformylglycinamidine cyclo-ligase activity"/>
    <property type="evidence" value="ECO:0007669"/>
    <property type="project" value="UniProtKB-UniRule"/>
</dbReference>
<comment type="catalytic activity">
    <reaction evidence="14 15">
        <text>2-formamido-N(1)-(5-O-phospho-beta-D-ribosyl)acetamidine + ATP = 5-amino-1-(5-phospho-beta-D-ribosyl)imidazole + ADP + phosphate + H(+)</text>
        <dbReference type="Rhea" id="RHEA:23032"/>
        <dbReference type="ChEBI" id="CHEBI:15378"/>
        <dbReference type="ChEBI" id="CHEBI:30616"/>
        <dbReference type="ChEBI" id="CHEBI:43474"/>
        <dbReference type="ChEBI" id="CHEBI:137981"/>
        <dbReference type="ChEBI" id="CHEBI:147287"/>
        <dbReference type="ChEBI" id="CHEBI:456216"/>
        <dbReference type="EC" id="6.3.3.1"/>
    </reaction>
</comment>
<evidence type="ECO:0000256" key="9">
    <source>
        <dbReference type="ARBA" id="ARBA00022755"/>
    </source>
</evidence>
<evidence type="ECO:0000256" key="14">
    <source>
        <dbReference type="ARBA" id="ARBA00049057"/>
    </source>
</evidence>
<evidence type="ECO:0000256" key="10">
    <source>
        <dbReference type="ARBA" id="ARBA00022840"/>
    </source>
</evidence>
<dbReference type="InterPro" id="IPR004733">
    <property type="entry name" value="PurM_cligase"/>
</dbReference>
<evidence type="ECO:0000256" key="11">
    <source>
        <dbReference type="ARBA" id="ARBA00031908"/>
    </source>
</evidence>
<dbReference type="GO" id="GO:0005524">
    <property type="term" value="F:ATP binding"/>
    <property type="evidence" value="ECO:0007669"/>
    <property type="project" value="UniProtKB-KW"/>
</dbReference>
<evidence type="ECO:0000256" key="2">
    <source>
        <dbReference type="ARBA" id="ARBA00004686"/>
    </source>
</evidence>
<name>A0A4R0XNL9_9MOLU</name>
<evidence type="ECO:0000256" key="15">
    <source>
        <dbReference type="HAMAP-Rule" id="MF_00741"/>
    </source>
</evidence>
<evidence type="ECO:0000259" key="16">
    <source>
        <dbReference type="Pfam" id="PF00586"/>
    </source>
</evidence>
<proteinExistence type="inferred from homology"/>
<dbReference type="PANTHER" id="PTHR10520:SF12">
    <property type="entry name" value="TRIFUNCTIONAL PURINE BIOSYNTHETIC PROTEIN ADENOSINE-3"/>
    <property type="match status" value="1"/>
</dbReference>
<feature type="domain" description="PurM-like N-terminal" evidence="16">
    <location>
        <begin position="54"/>
        <end position="158"/>
    </location>
</feature>
<evidence type="ECO:0000256" key="13">
    <source>
        <dbReference type="ARBA" id="ARBA00033093"/>
    </source>
</evidence>
<keyword evidence="8 15" id="KW-0547">Nucleotide-binding</keyword>
<comment type="caution">
    <text evidence="18">The sequence shown here is derived from an EMBL/GenBank/DDBJ whole genome shotgun (WGS) entry which is preliminary data.</text>
</comment>
<reference evidence="18 19" key="1">
    <citation type="submission" date="2018-02" db="EMBL/GenBank/DDBJ databases">
        <title>Mycoplasma marinum and Mycoplasma todarodis sp. nov., moderately halophilic and psychrotolerant mycoplasmas isolated from cephalopods.</title>
        <authorList>
            <person name="Viver T."/>
        </authorList>
    </citation>
    <scope>NUCLEOTIDE SEQUENCE [LARGE SCALE GENOMIC DNA]</scope>
    <source>
        <strain evidence="18 19">5H</strain>
    </source>
</reference>
<organism evidence="18 19">
    <name type="scientific">Mycoplasma todarodis</name>
    <dbReference type="NCBI Taxonomy" id="1937191"/>
    <lineage>
        <taxon>Bacteria</taxon>
        <taxon>Bacillati</taxon>
        <taxon>Mycoplasmatota</taxon>
        <taxon>Mollicutes</taxon>
        <taxon>Mycoplasmataceae</taxon>
        <taxon>Mycoplasma</taxon>
    </lineage>
</organism>
<keyword evidence="6 15" id="KW-0963">Cytoplasm</keyword>
<evidence type="ECO:0000313" key="19">
    <source>
        <dbReference type="Proteomes" id="UP000291072"/>
    </source>
</evidence>
<dbReference type="InterPro" id="IPR010918">
    <property type="entry name" value="PurM-like_C_dom"/>
</dbReference>
<evidence type="ECO:0000259" key="17">
    <source>
        <dbReference type="Pfam" id="PF02769"/>
    </source>
</evidence>
<keyword evidence="19" id="KW-1185">Reference proteome</keyword>
<protein>
    <recommendedName>
        <fullName evidence="5 15">Phosphoribosylformylglycinamidine cyclo-ligase</fullName>
        <ecNumber evidence="4 15">6.3.3.1</ecNumber>
    </recommendedName>
    <alternativeName>
        <fullName evidence="12 15">AIR synthase</fullName>
    </alternativeName>
    <alternativeName>
        <fullName evidence="13 15">AIRS</fullName>
    </alternativeName>
    <alternativeName>
        <fullName evidence="11 15">Phosphoribosyl-aminoimidazole synthetase</fullName>
    </alternativeName>
</protein>
<comment type="pathway">
    <text evidence="2 15">Purine metabolism; IMP biosynthesis via de novo pathway; 5-amino-1-(5-phospho-D-ribosyl)imidazole from N(2)-formyl-N(1)-(5-phospho-D-ribosyl)glycinamide: step 2/2.</text>
</comment>
<dbReference type="GO" id="GO:0005829">
    <property type="term" value="C:cytosol"/>
    <property type="evidence" value="ECO:0007669"/>
    <property type="project" value="TreeGrafter"/>
</dbReference>
<dbReference type="Proteomes" id="UP000291072">
    <property type="component" value="Unassembled WGS sequence"/>
</dbReference>
<dbReference type="SUPFAM" id="SSF55326">
    <property type="entry name" value="PurM N-terminal domain-like"/>
    <property type="match status" value="1"/>
</dbReference>
<dbReference type="Pfam" id="PF02769">
    <property type="entry name" value="AIRS_C"/>
    <property type="match status" value="1"/>
</dbReference>
<dbReference type="OrthoDB" id="9802507at2"/>
<dbReference type="PANTHER" id="PTHR10520">
    <property type="entry name" value="TRIFUNCTIONAL PURINE BIOSYNTHETIC PROTEIN ADENOSINE-3-RELATED"/>
    <property type="match status" value="1"/>
</dbReference>
<dbReference type="NCBIfam" id="TIGR00878">
    <property type="entry name" value="purM"/>
    <property type="match status" value="1"/>
</dbReference>
<evidence type="ECO:0000256" key="4">
    <source>
        <dbReference type="ARBA" id="ARBA00013047"/>
    </source>
</evidence>
<dbReference type="InterPro" id="IPR016188">
    <property type="entry name" value="PurM-like_N"/>
</dbReference>
<evidence type="ECO:0000256" key="8">
    <source>
        <dbReference type="ARBA" id="ARBA00022741"/>
    </source>
</evidence>
<dbReference type="GO" id="GO:0004637">
    <property type="term" value="F:phosphoribosylamine-glycine ligase activity"/>
    <property type="evidence" value="ECO:0007669"/>
    <property type="project" value="TreeGrafter"/>
</dbReference>
<dbReference type="FunFam" id="3.30.1330.10:FF:000001">
    <property type="entry name" value="Phosphoribosylformylglycinamidine cyclo-ligase"/>
    <property type="match status" value="1"/>
</dbReference>
<dbReference type="InterPro" id="IPR036676">
    <property type="entry name" value="PurM-like_C_sf"/>
</dbReference>
<comment type="subcellular location">
    <subcellularLocation>
        <location evidence="1 15">Cytoplasm</location>
    </subcellularLocation>
</comment>
<dbReference type="GO" id="GO:0046084">
    <property type="term" value="P:adenine biosynthetic process"/>
    <property type="evidence" value="ECO:0007669"/>
    <property type="project" value="TreeGrafter"/>
</dbReference>
<evidence type="ECO:0000256" key="7">
    <source>
        <dbReference type="ARBA" id="ARBA00022598"/>
    </source>
</evidence>
<sequence length="328" mass="35832">MNKNYKDAGVDIDAGYKTIEGIKPFVKKTMNNNVLSSLGGFGGLYELQKYEKPVLVSGTDGVGTKLLLAIENEQYSIGQDLVAMCVNDIITSGAKPLFFLDYFATGKLEPKVATSVIKSIADACCEVETALIGGETAEMPGMYKTGHFDLAGFAVGVVEKEKMIDINDVLEGDVVIGLDSSGPHSNGFSLIRDVIKGKEVSKEMNQSLLKPTKLYVKPVLEVISKFKINSMAHITGGGFYENLPRSVNKGMGFEIKKESWEIPKIFKEIQKLGNIEEKEMFSVFNMGIGYIMIVKPSESKEIIEFLSRLNTKAQAIGVVTKNPGVIFV</sequence>
<keyword evidence="10 15" id="KW-0067">ATP-binding</keyword>
<evidence type="ECO:0000256" key="1">
    <source>
        <dbReference type="ARBA" id="ARBA00004496"/>
    </source>
</evidence>
<accession>A0A4R0XNL9</accession>